<dbReference type="RefSeq" id="WP_089966717.1">
    <property type="nucleotide sequence ID" value="NZ_FNJM01000002.1"/>
</dbReference>
<dbReference type="EMBL" id="FNJM01000002">
    <property type="protein sequence ID" value="SDP08987.1"/>
    <property type="molecule type" value="Genomic_DNA"/>
</dbReference>
<dbReference type="SUPFAM" id="SSF81301">
    <property type="entry name" value="Nucleotidyltransferase"/>
    <property type="match status" value="1"/>
</dbReference>
<dbReference type="GO" id="GO:0016740">
    <property type="term" value="F:transferase activity"/>
    <property type="evidence" value="ECO:0007669"/>
    <property type="project" value="UniProtKB-KW"/>
</dbReference>
<keyword evidence="2" id="KW-1185">Reference proteome</keyword>
<accession>A0A1H0PV10</accession>
<protein>
    <submittedName>
        <fullName evidence="1">Uncharacterized nucleotidyltransferase</fullName>
    </submittedName>
</protein>
<evidence type="ECO:0000313" key="2">
    <source>
        <dbReference type="Proteomes" id="UP000198597"/>
    </source>
</evidence>
<dbReference type="InterPro" id="IPR043519">
    <property type="entry name" value="NT_sf"/>
</dbReference>
<sequence length="182" mass="21197">MFDTLRDIGEKLNEGGILWGLGASMLLNHYGFIDKPNDIDILVDVKNIEKADKILKSMGEKRLWEKSDNYSTEYFYEYVINGFEVDVMSGLGINHSEGIYKYIFDEKSISKTIQIHDIDIHLTSLEDWYFIYQLIPNREIKVKMIEDYLLLNGIKKPELLDRALTGELPNEVRCNIKRLLNS</sequence>
<evidence type="ECO:0000313" key="1">
    <source>
        <dbReference type="EMBL" id="SDP08987.1"/>
    </source>
</evidence>
<keyword evidence="1" id="KW-0808">Transferase</keyword>
<reference evidence="1 2" key="1">
    <citation type="submission" date="2016-10" db="EMBL/GenBank/DDBJ databases">
        <authorList>
            <person name="de Groot N.N."/>
        </authorList>
    </citation>
    <scope>NUCLEOTIDE SEQUENCE [LARGE SCALE GENOMIC DNA]</scope>
    <source>
        <strain evidence="1 2">DSM 12272</strain>
    </source>
</reference>
<proteinExistence type="predicted"/>
<dbReference type="STRING" id="94869.SAMN04488529_10288"/>
<organism evidence="1 2">
    <name type="scientific">Clostridium gasigenes</name>
    <dbReference type="NCBI Taxonomy" id="94869"/>
    <lineage>
        <taxon>Bacteria</taxon>
        <taxon>Bacillati</taxon>
        <taxon>Bacillota</taxon>
        <taxon>Clostridia</taxon>
        <taxon>Eubacteriales</taxon>
        <taxon>Clostridiaceae</taxon>
        <taxon>Clostridium</taxon>
    </lineage>
</organism>
<dbReference type="OrthoDB" id="2351919at2"/>
<name>A0A1H0PV10_9CLOT</name>
<dbReference type="Gene3D" id="3.30.460.40">
    <property type="match status" value="1"/>
</dbReference>
<dbReference type="Proteomes" id="UP000198597">
    <property type="component" value="Unassembled WGS sequence"/>
</dbReference>
<gene>
    <name evidence="1" type="ORF">SAMN04488529_10288</name>
</gene>
<dbReference type="AlphaFoldDB" id="A0A1H0PV10"/>